<dbReference type="InterPro" id="IPR000182">
    <property type="entry name" value="GNAT_dom"/>
</dbReference>
<dbReference type="Pfam" id="PF13673">
    <property type="entry name" value="Acetyltransf_10"/>
    <property type="match status" value="1"/>
</dbReference>
<dbReference type="GeneID" id="57366052"/>
<dbReference type="EC" id="2.3.1.-" evidence="2"/>
<sequence length="149" mass="17226">MADDLTLSIKTTAEMTSTELWEVFQERVKVFVVEQNCPYQEVDEKDQNARHVMIKRNGRLVAYARIVPHDDPNYISFGRVLVVKEFRGQHLAQRLVQATLDEIKRAAGIRPVKIAAQSYLQNFYAQFGFKPVSDVYLEDNIPHLDMVLE</sequence>
<dbReference type="SUPFAM" id="SSF55729">
    <property type="entry name" value="Acyl-CoA N-acyltransferases (Nat)"/>
    <property type="match status" value="1"/>
</dbReference>
<name>A0AAW8YED6_PEDAC</name>
<gene>
    <name evidence="2" type="ORF">R0G89_02240</name>
</gene>
<dbReference type="PROSITE" id="PS51186">
    <property type="entry name" value="GNAT"/>
    <property type="match status" value="1"/>
</dbReference>
<dbReference type="Gene3D" id="3.40.630.30">
    <property type="match status" value="1"/>
</dbReference>
<protein>
    <submittedName>
        <fullName evidence="2">GNAT family N-acetyltransferase</fullName>
        <ecNumber evidence="2">2.3.1.-</ecNumber>
    </submittedName>
</protein>
<dbReference type="CDD" id="cd04301">
    <property type="entry name" value="NAT_SF"/>
    <property type="match status" value="1"/>
</dbReference>
<keyword evidence="2" id="KW-0808">Transferase</keyword>
<dbReference type="InterPro" id="IPR016181">
    <property type="entry name" value="Acyl_CoA_acyltransferase"/>
</dbReference>
<reference evidence="2" key="1">
    <citation type="journal article" date="2023" name="PeerJ">
        <title>Selection and evaluation of lactic acid bacteria from chicken feces in Thailand as potential probiotics.</title>
        <authorList>
            <person name="Khurajog B."/>
            <person name="Disastra Y."/>
            <person name="Lawwyne L.D."/>
            <person name="Sirichokchatchawan W."/>
            <person name="Niyomtham W."/>
            <person name="Yindee J."/>
            <person name="Hampson D.J."/>
            <person name="Prapasarakul N."/>
        </authorList>
    </citation>
    <scope>NUCLEOTIDE SEQUENCE</scope>
    <source>
        <strain evidence="2">BF9</strain>
    </source>
</reference>
<dbReference type="RefSeq" id="WP_008841295.1">
    <property type="nucleotide sequence ID" value="NZ_CP050079.1"/>
</dbReference>
<proteinExistence type="predicted"/>
<organism evidence="2 3">
    <name type="scientific">Pediococcus acidilactici</name>
    <dbReference type="NCBI Taxonomy" id="1254"/>
    <lineage>
        <taxon>Bacteria</taxon>
        <taxon>Bacillati</taxon>
        <taxon>Bacillota</taxon>
        <taxon>Bacilli</taxon>
        <taxon>Lactobacillales</taxon>
        <taxon>Lactobacillaceae</taxon>
        <taxon>Pediococcus</taxon>
        <taxon>Pediococcus acidilactici group</taxon>
    </lineage>
</organism>
<dbReference type="GO" id="GO:0016747">
    <property type="term" value="F:acyltransferase activity, transferring groups other than amino-acyl groups"/>
    <property type="evidence" value="ECO:0007669"/>
    <property type="project" value="InterPro"/>
</dbReference>
<evidence type="ECO:0000313" key="3">
    <source>
        <dbReference type="Proteomes" id="UP001280897"/>
    </source>
</evidence>
<feature type="domain" description="N-acetyltransferase" evidence="1">
    <location>
        <begin position="10"/>
        <end position="149"/>
    </location>
</feature>
<accession>A0AAW8YED6</accession>
<evidence type="ECO:0000259" key="1">
    <source>
        <dbReference type="PROSITE" id="PS51186"/>
    </source>
</evidence>
<evidence type="ECO:0000313" key="2">
    <source>
        <dbReference type="EMBL" id="MDV2620557.1"/>
    </source>
</evidence>
<comment type="caution">
    <text evidence="2">The sequence shown here is derived from an EMBL/GenBank/DDBJ whole genome shotgun (WGS) entry which is preliminary data.</text>
</comment>
<keyword evidence="2" id="KW-0012">Acyltransferase</keyword>
<reference evidence="2" key="2">
    <citation type="submission" date="2023-10" db="EMBL/GenBank/DDBJ databases">
        <authorList>
            <person name="Khurajog B."/>
        </authorList>
    </citation>
    <scope>NUCLEOTIDE SEQUENCE</scope>
    <source>
        <strain evidence="2">BF9</strain>
    </source>
</reference>
<dbReference type="EMBL" id="JAWJAV010000001">
    <property type="protein sequence ID" value="MDV2620557.1"/>
    <property type="molecule type" value="Genomic_DNA"/>
</dbReference>
<dbReference type="Proteomes" id="UP001280897">
    <property type="component" value="Unassembled WGS sequence"/>
</dbReference>
<dbReference type="AlphaFoldDB" id="A0AAW8YED6"/>